<proteinExistence type="predicted"/>
<accession>A0A7H1C0N4</accession>
<evidence type="ECO:0008006" key="3">
    <source>
        <dbReference type="Google" id="ProtNLM"/>
    </source>
</evidence>
<dbReference type="Proteomes" id="UP000576260">
    <property type="component" value="Chromosome"/>
</dbReference>
<sequence length="359" mass="41642">MKRAKFFLQHWLRMVRKRTHRNILSRKKHKKPRFRNQISAKGMTVIAPKVLSLSLKHHKVFVYFKNALERLCSEAARSSKKIKINFRETEVLSPDACATLVATIDTIRTLYPNLKFSIIRPKNKPNDYRIQNRMKYDVDAVFCHIGLYKLLGFNYTSHSSKKNVVCWHYIRGDEADGSITKPLKDELENMGISTSGLYRTWIEGISNAVEHAYDIRIPTKRSFPLKRWWMLLAVLNDEMSIFVCDLGHGIPNTLEYTQDEHFLAKLWKEVLRLTTKPTNDCLYIKAAAAIKESRTELDYRGKGSTDIKSLIKENKGSTLFIHSNKGTYTFSHNGNERCYENQLSINGTIIQWNIPLNKA</sequence>
<organism evidence="1 2">
    <name type="scientific">Mannheimia bovis</name>
    <dbReference type="NCBI Taxonomy" id="2770636"/>
    <lineage>
        <taxon>Bacteria</taxon>
        <taxon>Pseudomonadati</taxon>
        <taxon>Pseudomonadota</taxon>
        <taxon>Gammaproteobacteria</taxon>
        <taxon>Pasteurellales</taxon>
        <taxon>Pasteurellaceae</taxon>
        <taxon>Mannheimia</taxon>
    </lineage>
</organism>
<gene>
    <name evidence="1" type="ORF">ICJ55_07155</name>
</gene>
<reference evidence="1 2" key="1">
    <citation type="submission" date="2020-09" db="EMBL/GenBank/DDBJ databases">
        <title>Mannheimia bovis sp.nov., isolated from a cow.</title>
        <authorList>
            <person name="Li F."/>
        </authorList>
    </citation>
    <scope>NUCLEOTIDE SEQUENCE [LARGE SCALE GENOMIC DNA]</scope>
    <source>
        <strain evidence="1 2">ZY190616</strain>
    </source>
</reference>
<protein>
    <recommendedName>
        <fullName evidence="3">ATP-binding protein</fullName>
    </recommendedName>
</protein>
<evidence type="ECO:0000313" key="1">
    <source>
        <dbReference type="EMBL" id="QNS14539.1"/>
    </source>
</evidence>
<name>A0A7H1C0N4_9PAST</name>
<keyword evidence="2" id="KW-1185">Reference proteome</keyword>
<dbReference type="EMBL" id="CP061280">
    <property type="protein sequence ID" value="QNS14539.1"/>
    <property type="molecule type" value="Genomic_DNA"/>
</dbReference>
<dbReference type="KEGG" id="mbos:ICJ55_07155"/>
<evidence type="ECO:0000313" key="2">
    <source>
        <dbReference type="Proteomes" id="UP000576260"/>
    </source>
</evidence>
<dbReference type="AlphaFoldDB" id="A0A7H1C0N4"/>